<accession>A0A8K0P613</accession>
<evidence type="ECO:0000313" key="1">
    <source>
        <dbReference type="EMBL" id="KAG8235131.1"/>
    </source>
</evidence>
<organism evidence="1 2">
    <name type="scientific">Ladona fulva</name>
    <name type="common">Scarce chaser dragonfly</name>
    <name type="synonym">Libellula fulva</name>
    <dbReference type="NCBI Taxonomy" id="123851"/>
    <lineage>
        <taxon>Eukaryota</taxon>
        <taxon>Metazoa</taxon>
        <taxon>Ecdysozoa</taxon>
        <taxon>Arthropoda</taxon>
        <taxon>Hexapoda</taxon>
        <taxon>Insecta</taxon>
        <taxon>Pterygota</taxon>
        <taxon>Palaeoptera</taxon>
        <taxon>Odonata</taxon>
        <taxon>Epiprocta</taxon>
        <taxon>Anisoptera</taxon>
        <taxon>Libelluloidea</taxon>
        <taxon>Libellulidae</taxon>
        <taxon>Ladona</taxon>
    </lineage>
</organism>
<evidence type="ECO:0000313" key="2">
    <source>
        <dbReference type="Proteomes" id="UP000792457"/>
    </source>
</evidence>
<reference evidence="1" key="2">
    <citation type="submission" date="2017-10" db="EMBL/GenBank/DDBJ databases">
        <title>Ladona fulva Genome sequencing and assembly.</title>
        <authorList>
            <person name="Murali S."/>
            <person name="Richards S."/>
            <person name="Bandaranaike D."/>
            <person name="Bellair M."/>
            <person name="Blankenburg K."/>
            <person name="Chao H."/>
            <person name="Dinh H."/>
            <person name="Doddapaneni H."/>
            <person name="Dugan-Rocha S."/>
            <person name="Elkadiri S."/>
            <person name="Gnanaolivu R."/>
            <person name="Hernandez B."/>
            <person name="Skinner E."/>
            <person name="Javaid M."/>
            <person name="Lee S."/>
            <person name="Li M."/>
            <person name="Ming W."/>
            <person name="Munidasa M."/>
            <person name="Muniz J."/>
            <person name="Nguyen L."/>
            <person name="Hughes D."/>
            <person name="Osuji N."/>
            <person name="Pu L.-L."/>
            <person name="Puazo M."/>
            <person name="Qu C."/>
            <person name="Quiroz J."/>
            <person name="Raj R."/>
            <person name="Weissenberger G."/>
            <person name="Xin Y."/>
            <person name="Zou X."/>
            <person name="Han Y."/>
            <person name="Worley K."/>
            <person name="Muzny D."/>
            <person name="Gibbs R."/>
        </authorList>
    </citation>
    <scope>NUCLEOTIDE SEQUENCE</scope>
    <source>
        <strain evidence="1">Sampled in the wild</strain>
    </source>
</reference>
<keyword evidence="2" id="KW-1185">Reference proteome</keyword>
<dbReference type="EMBL" id="KZ308881">
    <property type="protein sequence ID" value="KAG8235131.1"/>
    <property type="molecule type" value="Genomic_DNA"/>
</dbReference>
<dbReference type="Proteomes" id="UP000792457">
    <property type="component" value="Unassembled WGS sequence"/>
</dbReference>
<proteinExistence type="predicted"/>
<gene>
    <name evidence="1" type="ORF">J437_LFUL012327</name>
</gene>
<reference evidence="1" key="1">
    <citation type="submission" date="2013-04" db="EMBL/GenBank/DDBJ databases">
        <authorList>
            <person name="Qu J."/>
            <person name="Murali S.C."/>
            <person name="Bandaranaike D."/>
            <person name="Bellair M."/>
            <person name="Blankenburg K."/>
            <person name="Chao H."/>
            <person name="Dinh H."/>
            <person name="Doddapaneni H."/>
            <person name="Downs B."/>
            <person name="Dugan-Rocha S."/>
            <person name="Elkadiri S."/>
            <person name="Gnanaolivu R.D."/>
            <person name="Hernandez B."/>
            <person name="Javaid M."/>
            <person name="Jayaseelan J.C."/>
            <person name="Lee S."/>
            <person name="Li M."/>
            <person name="Ming W."/>
            <person name="Munidasa M."/>
            <person name="Muniz J."/>
            <person name="Nguyen L."/>
            <person name="Ongeri F."/>
            <person name="Osuji N."/>
            <person name="Pu L.-L."/>
            <person name="Puazo M."/>
            <person name="Qu C."/>
            <person name="Quiroz J."/>
            <person name="Raj R."/>
            <person name="Weissenberger G."/>
            <person name="Xin Y."/>
            <person name="Zou X."/>
            <person name="Han Y."/>
            <person name="Richards S."/>
            <person name="Worley K."/>
            <person name="Muzny D."/>
            <person name="Gibbs R."/>
        </authorList>
    </citation>
    <scope>NUCLEOTIDE SEQUENCE</scope>
    <source>
        <strain evidence="1">Sampled in the wild</strain>
    </source>
</reference>
<sequence>MIHGPCGRLNMNSRCMSEDGYPKYRRRSPENGGFYAKIRMRGNQEIEVDNQWVVAYNLLLSKMFQTHVNVEYRNSLKSIKYVCKYVHKRRDMAVFAITRENREQHPKDKILQYQMGRYINSNEAAWRILGFPIHDRNQQLLIWHCT</sequence>
<protein>
    <submittedName>
        <fullName evidence="1">Uncharacterized protein</fullName>
    </submittedName>
</protein>
<name>A0A8K0P613_LADFU</name>
<dbReference type="OrthoDB" id="8121869at2759"/>
<dbReference type="PANTHER" id="PTHR10492:SF57">
    <property type="entry name" value="ATP-DEPENDENT DNA HELICASE"/>
    <property type="match status" value="1"/>
</dbReference>
<dbReference type="AlphaFoldDB" id="A0A8K0P613"/>
<dbReference type="PANTHER" id="PTHR10492">
    <property type="match status" value="1"/>
</dbReference>
<comment type="caution">
    <text evidence="1">The sequence shown here is derived from an EMBL/GenBank/DDBJ whole genome shotgun (WGS) entry which is preliminary data.</text>
</comment>